<dbReference type="PROSITE" id="PS51918">
    <property type="entry name" value="RADICAL_SAM"/>
    <property type="match status" value="1"/>
</dbReference>
<keyword evidence="8" id="KW-1185">Reference proteome</keyword>
<dbReference type="InterPro" id="IPR013785">
    <property type="entry name" value="Aldolase_TIM"/>
</dbReference>
<dbReference type="CDD" id="cd01335">
    <property type="entry name" value="Radical_SAM"/>
    <property type="match status" value="1"/>
</dbReference>
<sequence length="411" mass="46045">MMVRLETREGPVTLNLQPGALSLHLYGRDVLAYDRAGRLWSATLGELTYRRGLDNRIQAIRMTPEGLQRRWLSREEVRALEEELARRLRELLRALSTPSLRWITPPPDPEDWFRILEALRRAAAMDFEALEADARRFTEVYAPIGILPPDQYLSLVVQATTGCPFNTCIFCGFYRSVPFRVRSPEAFEAHLHAIRDFFGEGLWMRRTIFLGSANALAIPMPRLIALLERLRQAFPLQADGSGRGFAGIYAFLDGFTGLRKTVEDYAQLRAMGLRRVYIGLESGHAPLLEFLRKPATVEGMIETVRRLKAAGLSVGVIVMIGVGGDRFAHGHVEDTLAVLKAMPLDRRDLVYLSDFVEMPGTPYRAAAEAWGIRPLSPAERRAQAEALRAGLRAPGGEGPRVAPYALEAFVY</sequence>
<keyword evidence="5" id="KW-0411">Iron-sulfur</keyword>
<dbReference type="PANTHER" id="PTHR43409">
    <property type="entry name" value="ANAEROBIC MAGNESIUM-PROTOPORPHYRIN IX MONOMETHYL ESTER CYCLASE-RELATED"/>
    <property type="match status" value="1"/>
</dbReference>
<dbReference type="PANTHER" id="PTHR43409:SF4">
    <property type="entry name" value="RADICAL SAM SUPERFAMILY PROTEIN"/>
    <property type="match status" value="1"/>
</dbReference>
<dbReference type="InParanoid" id="A0A212RJE2"/>
<evidence type="ECO:0000256" key="1">
    <source>
        <dbReference type="ARBA" id="ARBA00001966"/>
    </source>
</evidence>
<dbReference type="AlphaFoldDB" id="A0A212RJE2"/>
<dbReference type="SFLD" id="SFLDG01095">
    <property type="entry name" value="Uncharacterised_Radical_SAM_Su"/>
    <property type="match status" value="1"/>
</dbReference>
<organism evidence="7 8">
    <name type="scientific">Thermoflexus hugenholtzii JAD2</name>
    <dbReference type="NCBI Taxonomy" id="877466"/>
    <lineage>
        <taxon>Bacteria</taxon>
        <taxon>Bacillati</taxon>
        <taxon>Chloroflexota</taxon>
        <taxon>Thermoflexia</taxon>
        <taxon>Thermoflexales</taxon>
        <taxon>Thermoflexaceae</taxon>
        <taxon>Thermoflexus</taxon>
    </lineage>
</organism>
<proteinExistence type="predicted"/>
<evidence type="ECO:0000256" key="3">
    <source>
        <dbReference type="ARBA" id="ARBA00022723"/>
    </source>
</evidence>
<dbReference type="InterPro" id="IPR051198">
    <property type="entry name" value="BchE-like"/>
</dbReference>
<evidence type="ECO:0000256" key="5">
    <source>
        <dbReference type="ARBA" id="ARBA00023014"/>
    </source>
</evidence>
<keyword evidence="3" id="KW-0479">Metal-binding</keyword>
<evidence type="ECO:0000256" key="2">
    <source>
        <dbReference type="ARBA" id="ARBA00022691"/>
    </source>
</evidence>
<reference evidence="8" key="1">
    <citation type="submission" date="2017-06" db="EMBL/GenBank/DDBJ databases">
        <authorList>
            <person name="Varghese N."/>
            <person name="Submissions S."/>
        </authorList>
    </citation>
    <scope>NUCLEOTIDE SEQUENCE [LARGE SCALE GENOMIC DNA]</scope>
    <source>
        <strain evidence="8">JAD2</strain>
    </source>
</reference>
<comment type="cofactor">
    <cofactor evidence="1">
        <name>[4Fe-4S] cluster</name>
        <dbReference type="ChEBI" id="CHEBI:49883"/>
    </cofactor>
</comment>
<dbReference type="SMART" id="SM00729">
    <property type="entry name" value="Elp3"/>
    <property type="match status" value="1"/>
</dbReference>
<evidence type="ECO:0000313" key="7">
    <source>
        <dbReference type="EMBL" id="SNB72523.1"/>
    </source>
</evidence>
<dbReference type="Pfam" id="PF04055">
    <property type="entry name" value="Radical_SAM"/>
    <property type="match status" value="1"/>
</dbReference>
<dbReference type="SFLD" id="SFLDG01082">
    <property type="entry name" value="B12-binding_domain_containing"/>
    <property type="match status" value="1"/>
</dbReference>
<name>A0A212RJE2_9CHLR</name>
<evidence type="ECO:0000259" key="6">
    <source>
        <dbReference type="PROSITE" id="PS51918"/>
    </source>
</evidence>
<dbReference type="InterPro" id="IPR007197">
    <property type="entry name" value="rSAM"/>
</dbReference>
<dbReference type="SFLD" id="SFLDS00029">
    <property type="entry name" value="Radical_SAM"/>
    <property type="match status" value="2"/>
</dbReference>
<dbReference type="InterPro" id="IPR058240">
    <property type="entry name" value="rSAM_sf"/>
</dbReference>
<keyword evidence="2" id="KW-0949">S-adenosyl-L-methionine</keyword>
<dbReference type="EMBL" id="FYEK01000061">
    <property type="protein sequence ID" value="SNB72523.1"/>
    <property type="molecule type" value="Genomic_DNA"/>
</dbReference>
<dbReference type="InterPro" id="IPR006638">
    <property type="entry name" value="Elp3/MiaA/NifB-like_rSAM"/>
</dbReference>
<dbReference type="SUPFAM" id="SSF102114">
    <property type="entry name" value="Radical SAM enzymes"/>
    <property type="match status" value="1"/>
</dbReference>
<dbReference type="Proteomes" id="UP000197025">
    <property type="component" value="Unassembled WGS sequence"/>
</dbReference>
<dbReference type="GO" id="GO:0046872">
    <property type="term" value="F:metal ion binding"/>
    <property type="evidence" value="ECO:0007669"/>
    <property type="project" value="UniProtKB-KW"/>
</dbReference>
<keyword evidence="4" id="KW-0408">Iron</keyword>
<gene>
    <name evidence="7" type="ORF">SAMN02746019_00016180</name>
</gene>
<dbReference type="OrthoDB" id="9777636at2"/>
<dbReference type="GO" id="GO:0003824">
    <property type="term" value="F:catalytic activity"/>
    <property type="evidence" value="ECO:0007669"/>
    <property type="project" value="InterPro"/>
</dbReference>
<protein>
    <submittedName>
        <fullName evidence="7">Fe-S oxidoreductase</fullName>
    </submittedName>
</protein>
<dbReference type="RefSeq" id="WP_088572073.1">
    <property type="nucleotide sequence ID" value="NZ_FYEK01000061.1"/>
</dbReference>
<accession>A0A212RJE2</accession>
<feature type="domain" description="Radical SAM core" evidence="6">
    <location>
        <begin position="147"/>
        <end position="392"/>
    </location>
</feature>
<evidence type="ECO:0000256" key="4">
    <source>
        <dbReference type="ARBA" id="ARBA00023004"/>
    </source>
</evidence>
<dbReference type="GO" id="GO:0051536">
    <property type="term" value="F:iron-sulfur cluster binding"/>
    <property type="evidence" value="ECO:0007669"/>
    <property type="project" value="UniProtKB-KW"/>
</dbReference>
<evidence type="ECO:0000313" key="8">
    <source>
        <dbReference type="Proteomes" id="UP000197025"/>
    </source>
</evidence>
<dbReference type="Gene3D" id="3.20.20.70">
    <property type="entry name" value="Aldolase class I"/>
    <property type="match status" value="1"/>
</dbReference>